<name>A0A2A6FNT2_9MICO</name>
<gene>
    <name evidence="4" type="ORF">B5766_12550</name>
</gene>
<reference evidence="5" key="1">
    <citation type="submission" date="2017-03" db="EMBL/GenBank/DDBJ databases">
        <authorList>
            <person name="Lund M.B."/>
        </authorList>
    </citation>
    <scope>NUCLEOTIDE SEQUENCE [LARGE SCALE GENOMIC DNA]</scope>
</reference>
<keyword evidence="1" id="KW-0520">NAD</keyword>
<dbReference type="Proteomes" id="UP000219994">
    <property type="component" value="Unassembled WGS sequence"/>
</dbReference>
<feature type="domain" description="Gfo/Idh/MocA-like oxidoreductase N-terminal" evidence="2">
    <location>
        <begin position="6"/>
        <end position="123"/>
    </location>
</feature>
<dbReference type="SUPFAM" id="SSF55347">
    <property type="entry name" value="Glyceraldehyde-3-phosphate dehydrogenase-like, C-terminal domain"/>
    <property type="match status" value="1"/>
</dbReference>
<dbReference type="PANTHER" id="PTHR43377">
    <property type="entry name" value="BILIVERDIN REDUCTASE A"/>
    <property type="match status" value="1"/>
</dbReference>
<dbReference type="EMBL" id="NAEP01000059">
    <property type="protein sequence ID" value="PDQ34261.1"/>
    <property type="molecule type" value="Genomic_DNA"/>
</dbReference>
<accession>A0A2A6FNT2</accession>
<dbReference type="InterPro" id="IPR055170">
    <property type="entry name" value="GFO_IDH_MocA-like_dom"/>
</dbReference>
<dbReference type="InterPro" id="IPR051450">
    <property type="entry name" value="Gfo/Idh/MocA_Oxidoreductases"/>
</dbReference>
<dbReference type="PANTHER" id="PTHR43377:SF2">
    <property type="entry name" value="BINDING ROSSMANN FOLD OXIDOREDUCTASE, PUTATIVE (AFU_ORTHOLOGUE AFUA_4G00560)-RELATED"/>
    <property type="match status" value="1"/>
</dbReference>
<dbReference type="InterPro" id="IPR000683">
    <property type="entry name" value="Gfo/Idh/MocA-like_OxRdtase_N"/>
</dbReference>
<organism evidence="4 5">
    <name type="scientific">Candidatus Lumbricidiphila eiseniae</name>
    <dbReference type="NCBI Taxonomy" id="1969409"/>
    <lineage>
        <taxon>Bacteria</taxon>
        <taxon>Bacillati</taxon>
        <taxon>Actinomycetota</taxon>
        <taxon>Actinomycetes</taxon>
        <taxon>Micrococcales</taxon>
        <taxon>Microbacteriaceae</taxon>
        <taxon>Candidatus Lumbricidiphila</taxon>
    </lineage>
</organism>
<sequence>MSVTYRLGIIGLGNRSCSLIRAASECGRFTIVAGSHGHAVERPERPVHLPESATYHTDWQEVLASHTDAVVIATPNDTHADIVRAAIAHGVHILCEKPLTHSIDETREIWRAVQRATTVFHVGMELRYAPAVQSLVCALEDGTLEQPQLVWAQEFRPPFRPGVREWRRSAKRTGGTFLEKNCHHFDLFALVFGDRPVSVHAMGAPFSTIPGVVDQAMVLVRFLAGGSATLALDMTQATQRLRLGALGRGWSFDYNSLTDTAEFQPQLPVPAPPEQRWQDEGWDHPGEVQQFQAFARRIDGEADSTADRVSPLWAHVIACAAETSLASGRVVRIDEAGHLS</sequence>
<dbReference type="GO" id="GO:0000166">
    <property type="term" value="F:nucleotide binding"/>
    <property type="evidence" value="ECO:0007669"/>
    <property type="project" value="InterPro"/>
</dbReference>
<comment type="caution">
    <text evidence="4">The sequence shown here is derived from an EMBL/GenBank/DDBJ whole genome shotgun (WGS) entry which is preliminary data.</text>
</comment>
<dbReference type="InterPro" id="IPR036291">
    <property type="entry name" value="NAD(P)-bd_dom_sf"/>
</dbReference>
<protein>
    <recommendedName>
        <fullName evidence="6">Oxidoreductase</fullName>
    </recommendedName>
</protein>
<evidence type="ECO:0000259" key="2">
    <source>
        <dbReference type="Pfam" id="PF01408"/>
    </source>
</evidence>
<dbReference type="Pfam" id="PF01408">
    <property type="entry name" value="GFO_IDH_MocA"/>
    <property type="match status" value="1"/>
</dbReference>
<dbReference type="Gene3D" id="3.30.360.10">
    <property type="entry name" value="Dihydrodipicolinate Reductase, domain 2"/>
    <property type="match status" value="1"/>
</dbReference>
<evidence type="ECO:0000313" key="4">
    <source>
        <dbReference type="EMBL" id="PDQ34261.1"/>
    </source>
</evidence>
<feature type="domain" description="GFO/IDH/MocA-like oxidoreductase" evidence="3">
    <location>
        <begin position="138"/>
        <end position="243"/>
    </location>
</feature>
<dbReference type="SUPFAM" id="SSF51735">
    <property type="entry name" value="NAD(P)-binding Rossmann-fold domains"/>
    <property type="match status" value="1"/>
</dbReference>
<dbReference type="Gene3D" id="3.40.50.720">
    <property type="entry name" value="NAD(P)-binding Rossmann-like Domain"/>
    <property type="match status" value="1"/>
</dbReference>
<proteinExistence type="predicted"/>
<dbReference type="AlphaFoldDB" id="A0A2A6FNT2"/>
<evidence type="ECO:0000313" key="5">
    <source>
        <dbReference type="Proteomes" id="UP000219994"/>
    </source>
</evidence>
<evidence type="ECO:0000259" key="3">
    <source>
        <dbReference type="Pfam" id="PF22725"/>
    </source>
</evidence>
<dbReference type="Pfam" id="PF22725">
    <property type="entry name" value="GFO_IDH_MocA_C3"/>
    <property type="match status" value="1"/>
</dbReference>
<evidence type="ECO:0000256" key="1">
    <source>
        <dbReference type="ARBA" id="ARBA00023027"/>
    </source>
</evidence>
<evidence type="ECO:0008006" key="6">
    <source>
        <dbReference type="Google" id="ProtNLM"/>
    </source>
</evidence>